<dbReference type="EMBL" id="ML208276">
    <property type="protein sequence ID" value="TFK73381.1"/>
    <property type="molecule type" value="Genomic_DNA"/>
</dbReference>
<sequence>MASWYQETYRYPQVPYTRGEGSSLQSSLSPPGFSHASPSEEIDHEYALRRESLVRRSVWMPFTVDPELHDGMTFFKIGDAVRVRRYFSKEKKYSSWIPGCVERPVLATQPGGRTSRKYAVSYIDPYSGQVKMKDFDPALKEITPIPTLHTHDSLPHTESPMKRVVFVLIAGKTSPGRRPPCPVWTPALLLRLSNHSGLQARILAGPSQNQHVYGIDRVIPYSPLYAAEFKRQGHAVEGDGIQKFDIEMSYPSLR</sequence>
<evidence type="ECO:0000313" key="2">
    <source>
        <dbReference type="Proteomes" id="UP000308600"/>
    </source>
</evidence>
<accession>A0ACD3B6V3</accession>
<evidence type="ECO:0000313" key="1">
    <source>
        <dbReference type="EMBL" id="TFK73381.1"/>
    </source>
</evidence>
<name>A0ACD3B6V3_9AGAR</name>
<keyword evidence="2" id="KW-1185">Reference proteome</keyword>
<gene>
    <name evidence="1" type="ORF">BDN72DRAFT_956583</name>
</gene>
<dbReference type="Proteomes" id="UP000308600">
    <property type="component" value="Unassembled WGS sequence"/>
</dbReference>
<proteinExistence type="predicted"/>
<reference evidence="1 2" key="1">
    <citation type="journal article" date="2019" name="Nat. Ecol. Evol.">
        <title>Megaphylogeny resolves global patterns of mushroom evolution.</title>
        <authorList>
            <person name="Varga T."/>
            <person name="Krizsan K."/>
            <person name="Foldi C."/>
            <person name="Dima B."/>
            <person name="Sanchez-Garcia M."/>
            <person name="Sanchez-Ramirez S."/>
            <person name="Szollosi G.J."/>
            <person name="Szarkandi J.G."/>
            <person name="Papp V."/>
            <person name="Albert L."/>
            <person name="Andreopoulos W."/>
            <person name="Angelini C."/>
            <person name="Antonin V."/>
            <person name="Barry K.W."/>
            <person name="Bougher N.L."/>
            <person name="Buchanan P."/>
            <person name="Buyck B."/>
            <person name="Bense V."/>
            <person name="Catcheside P."/>
            <person name="Chovatia M."/>
            <person name="Cooper J."/>
            <person name="Damon W."/>
            <person name="Desjardin D."/>
            <person name="Finy P."/>
            <person name="Geml J."/>
            <person name="Haridas S."/>
            <person name="Hughes K."/>
            <person name="Justo A."/>
            <person name="Karasinski D."/>
            <person name="Kautmanova I."/>
            <person name="Kiss B."/>
            <person name="Kocsube S."/>
            <person name="Kotiranta H."/>
            <person name="LaButti K.M."/>
            <person name="Lechner B.E."/>
            <person name="Liimatainen K."/>
            <person name="Lipzen A."/>
            <person name="Lukacs Z."/>
            <person name="Mihaltcheva S."/>
            <person name="Morgado L.N."/>
            <person name="Niskanen T."/>
            <person name="Noordeloos M.E."/>
            <person name="Ohm R.A."/>
            <person name="Ortiz-Santana B."/>
            <person name="Ovrebo C."/>
            <person name="Racz N."/>
            <person name="Riley R."/>
            <person name="Savchenko A."/>
            <person name="Shiryaev A."/>
            <person name="Soop K."/>
            <person name="Spirin V."/>
            <person name="Szebenyi C."/>
            <person name="Tomsovsky M."/>
            <person name="Tulloss R.E."/>
            <person name="Uehling J."/>
            <person name="Grigoriev I.V."/>
            <person name="Vagvolgyi C."/>
            <person name="Papp T."/>
            <person name="Martin F.M."/>
            <person name="Miettinen O."/>
            <person name="Hibbett D.S."/>
            <person name="Nagy L.G."/>
        </authorList>
    </citation>
    <scope>NUCLEOTIDE SEQUENCE [LARGE SCALE GENOMIC DNA]</scope>
    <source>
        <strain evidence="1 2">NL-1719</strain>
    </source>
</reference>
<protein>
    <submittedName>
        <fullName evidence="1">Uncharacterized protein</fullName>
    </submittedName>
</protein>
<organism evidence="1 2">
    <name type="scientific">Pluteus cervinus</name>
    <dbReference type="NCBI Taxonomy" id="181527"/>
    <lineage>
        <taxon>Eukaryota</taxon>
        <taxon>Fungi</taxon>
        <taxon>Dikarya</taxon>
        <taxon>Basidiomycota</taxon>
        <taxon>Agaricomycotina</taxon>
        <taxon>Agaricomycetes</taxon>
        <taxon>Agaricomycetidae</taxon>
        <taxon>Agaricales</taxon>
        <taxon>Pluteineae</taxon>
        <taxon>Pluteaceae</taxon>
        <taxon>Pluteus</taxon>
    </lineage>
</organism>